<evidence type="ECO:0000313" key="3">
    <source>
        <dbReference type="EMBL" id="SDX11758.1"/>
    </source>
</evidence>
<accession>A0A1H2Z427</accession>
<protein>
    <recommendedName>
        <fullName evidence="5">DUF2782 domain-containing protein</fullName>
    </recommendedName>
</protein>
<dbReference type="EMBL" id="FNNI01000004">
    <property type="protein sequence ID" value="SDX11758.1"/>
    <property type="molecule type" value="Genomic_DNA"/>
</dbReference>
<dbReference type="Pfam" id="PF11191">
    <property type="entry name" value="DUF2782"/>
    <property type="match status" value="1"/>
</dbReference>
<dbReference type="AlphaFoldDB" id="A0A1H2Z427"/>
<dbReference type="InterPro" id="IPR021357">
    <property type="entry name" value="DUF2782"/>
</dbReference>
<feature type="chain" id="PRO_5011450527" description="DUF2782 domain-containing protein" evidence="2">
    <location>
        <begin position="26"/>
        <end position="91"/>
    </location>
</feature>
<feature type="region of interest" description="Disordered" evidence="1">
    <location>
        <begin position="69"/>
        <end position="91"/>
    </location>
</feature>
<gene>
    <name evidence="3" type="ORF">SAMN05443545_10426</name>
</gene>
<sequence length="91" mass="10398">MRTIKSLVTTVGTTTLLACSCWVLAQEPDVTERQEDDRTIREYRYQGQLYAIEILPEEGGAYTLVDHEGDGDFERETNGSTEIPQWLQEDD</sequence>
<keyword evidence="2" id="KW-0732">Signal</keyword>
<dbReference type="Proteomes" id="UP000198500">
    <property type="component" value="Unassembled WGS sequence"/>
</dbReference>
<keyword evidence="4" id="KW-1185">Reference proteome</keyword>
<name>A0A1H2Z427_9GAMM</name>
<feature type="signal peptide" evidence="2">
    <location>
        <begin position="1"/>
        <end position="25"/>
    </location>
</feature>
<dbReference type="Gene3D" id="2.20.130.30">
    <property type="entry name" value="Protein of unknown function DUF2782"/>
    <property type="match status" value="1"/>
</dbReference>
<evidence type="ECO:0000256" key="2">
    <source>
        <dbReference type="SAM" id="SignalP"/>
    </source>
</evidence>
<evidence type="ECO:0008006" key="5">
    <source>
        <dbReference type="Google" id="ProtNLM"/>
    </source>
</evidence>
<dbReference type="RefSeq" id="WP_092569059.1">
    <property type="nucleotide sequence ID" value="NZ_BMXH01000001.1"/>
</dbReference>
<dbReference type="PROSITE" id="PS51257">
    <property type="entry name" value="PROKAR_LIPOPROTEIN"/>
    <property type="match status" value="1"/>
</dbReference>
<dbReference type="OrthoDB" id="5296182at2"/>
<evidence type="ECO:0000313" key="4">
    <source>
        <dbReference type="Proteomes" id="UP000198500"/>
    </source>
</evidence>
<organism evidence="3 4">
    <name type="scientific">Aidingimonas halophila</name>
    <dbReference type="NCBI Taxonomy" id="574349"/>
    <lineage>
        <taxon>Bacteria</taxon>
        <taxon>Pseudomonadati</taxon>
        <taxon>Pseudomonadota</taxon>
        <taxon>Gammaproteobacteria</taxon>
        <taxon>Oceanospirillales</taxon>
        <taxon>Halomonadaceae</taxon>
        <taxon>Aidingimonas</taxon>
    </lineage>
</organism>
<evidence type="ECO:0000256" key="1">
    <source>
        <dbReference type="SAM" id="MobiDB-lite"/>
    </source>
</evidence>
<reference evidence="3 4" key="1">
    <citation type="submission" date="2016-10" db="EMBL/GenBank/DDBJ databases">
        <authorList>
            <person name="de Groot N.N."/>
        </authorList>
    </citation>
    <scope>NUCLEOTIDE SEQUENCE [LARGE SCALE GENOMIC DNA]</scope>
    <source>
        <strain evidence="3 4">DSM 19219</strain>
    </source>
</reference>
<proteinExistence type="predicted"/>
<dbReference type="STRING" id="574349.SAMN05443545_10426"/>